<sequence>MKPKKRKSGFNPGFFFYPFLRAHLAPLLPVIILPPLTDRSYFSDPLSHPFFFDLDALAFLHAVRFFPNPEQHSLFCVSSRTICRNNHS</sequence>
<comment type="caution">
    <text evidence="1">The sequence shown here is derived from an EMBL/GenBank/DDBJ whole genome shotgun (WGS) entry which is preliminary data.</text>
</comment>
<protein>
    <submittedName>
        <fullName evidence="1">Uncharacterized protein</fullName>
    </submittedName>
</protein>
<accession>A0A2N0BED2</accession>
<dbReference type="AlphaFoldDB" id="A0A2N0BED2"/>
<evidence type="ECO:0000313" key="1">
    <source>
        <dbReference type="EMBL" id="PJZ94910.1"/>
    </source>
</evidence>
<organism evidence="1">
    <name type="scientific">Leptospira ellisii</name>
    <dbReference type="NCBI Taxonomy" id="2023197"/>
    <lineage>
        <taxon>Bacteria</taxon>
        <taxon>Pseudomonadati</taxon>
        <taxon>Spirochaetota</taxon>
        <taxon>Spirochaetia</taxon>
        <taxon>Leptospirales</taxon>
        <taxon>Leptospiraceae</taxon>
        <taxon>Leptospira</taxon>
    </lineage>
</organism>
<dbReference type="EMBL" id="NPEF01000001">
    <property type="protein sequence ID" value="PJZ94910.1"/>
    <property type="molecule type" value="Genomic_DNA"/>
</dbReference>
<gene>
    <name evidence="1" type="ORF">CH379_00075</name>
</gene>
<name>A0A2N0BED2_9LEPT</name>
<reference evidence="1" key="1">
    <citation type="submission" date="2017-07" db="EMBL/GenBank/DDBJ databases">
        <title>Leptospira spp. isolated from tropical soils.</title>
        <authorList>
            <person name="Thibeaux R."/>
            <person name="Iraola G."/>
            <person name="Ferres I."/>
            <person name="Bierque E."/>
            <person name="Girault D."/>
            <person name="Soupe-Gilbert M.-E."/>
            <person name="Picardeau M."/>
            <person name="Goarant C."/>
        </authorList>
    </citation>
    <scope>NUCLEOTIDE SEQUENCE [LARGE SCALE GENOMIC DNA]</scope>
    <source>
        <strain evidence="1">ATI7-C-A5</strain>
    </source>
</reference>
<proteinExistence type="predicted"/>